<dbReference type="InterPro" id="IPR005079">
    <property type="entry name" value="Peptidase_C45_hydrolase"/>
</dbReference>
<organism evidence="2 3">
    <name type="scientific">Vreelandella janggokensis</name>
    <dbReference type="NCBI Taxonomy" id="370767"/>
    <lineage>
        <taxon>Bacteria</taxon>
        <taxon>Pseudomonadati</taxon>
        <taxon>Pseudomonadota</taxon>
        <taxon>Gammaproteobacteria</taxon>
        <taxon>Oceanospirillales</taxon>
        <taxon>Halomonadaceae</taxon>
        <taxon>Vreelandella</taxon>
    </lineage>
</organism>
<dbReference type="PANTHER" id="PTHR34180">
    <property type="entry name" value="PEPTIDASE C45"/>
    <property type="match status" value="1"/>
</dbReference>
<dbReference type="Gene3D" id="1.10.10.2120">
    <property type="match status" value="1"/>
</dbReference>
<accession>A0ABT4ISE0</accession>
<dbReference type="Pfam" id="PF03417">
    <property type="entry name" value="AAT"/>
    <property type="match status" value="1"/>
</dbReference>
<comment type="caution">
    <text evidence="2">The sequence shown here is derived from an EMBL/GenBank/DDBJ whole genome shotgun (WGS) entry which is preliminary data.</text>
</comment>
<proteinExistence type="predicted"/>
<reference evidence="2 3" key="1">
    <citation type="submission" date="2022-02" db="EMBL/GenBank/DDBJ databases">
        <title>Study of halophilic communities from a Mexican lake.</title>
        <authorList>
            <person name="Hernandez-Soto L.M."/>
            <person name="Martinez-Abarca F."/>
            <person name="Ramirez-Saad H.C."/>
            <person name="Aguirre-Garrido J.F."/>
        </authorList>
    </citation>
    <scope>NUCLEOTIDE SEQUENCE [LARGE SCALE GENOMIC DNA]</scope>
    <source>
        <strain evidence="2 3">Hjan13</strain>
    </source>
</reference>
<dbReference type="NCBIfam" id="NF040521">
    <property type="entry name" value="C45_proenzyme"/>
    <property type="match status" value="1"/>
</dbReference>
<dbReference type="EMBL" id="JAKNQU010000001">
    <property type="protein sequence ID" value="MCZ0925939.1"/>
    <property type="molecule type" value="Genomic_DNA"/>
</dbReference>
<evidence type="ECO:0000313" key="3">
    <source>
        <dbReference type="Proteomes" id="UP001321125"/>
    </source>
</evidence>
<dbReference type="InterPro" id="IPR047794">
    <property type="entry name" value="C45_proenzyme-like"/>
</dbReference>
<keyword evidence="3" id="KW-1185">Reference proteome</keyword>
<evidence type="ECO:0000313" key="2">
    <source>
        <dbReference type="EMBL" id="MCZ0925939.1"/>
    </source>
</evidence>
<dbReference type="RefSeq" id="WP_268901032.1">
    <property type="nucleotide sequence ID" value="NZ_JAKNQT010000004.1"/>
</dbReference>
<dbReference type="Proteomes" id="UP001321125">
    <property type="component" value="Unassembled WGS sequence"/>
</dbReference>
<name>A0ABT4ISE0_9GAMM</name>
<feature type="domain" description="Peptidase C45 hydrolase" evidence="1">
    <location>
        <begin position="160"/>
        <end position="381"/>
    </location>
</feature>
<sequence>MNKARNPGIGAQCRPSRASKSVSLRIQAPTCTSTLFAVGLSKSARGALRMLNVTQLRGSRHAIGVAHGQRHAAQIQRSIEVYDRLFQDFAGLDWASARQAARRFIPAIERGFPAILDELEGIAEGADLQRDDILTLNCRSEISLTQASGGCSAFSLYQQGRQWLAQNWDWRLDQLDNVVVLHIEGDDAPPLVSVGEAGMLAKIGLNAHGLGVCLNAIRSQTCGDGLPIHVALRKLLESDGFASAQRIVAEDRVASPAHFLVASAAGQAAGFEVQPGPPGVLEARDGRVTHTNHLYAAATTACVADFPKPDSHVRLRRLDELLDPPPEASVSALFDVLSDHHNAPMSICKHTDNDLPEAERMETLFAVVMNLDERTLHLRHGYPCNARQTLSIALD</sequence>
<evidence type="ECO:0000259" key="1">
    <source>
        <dbReference type="Pfam" id="PF03417"/>
    </source>
</evidence>
<dbReference type="InterPro" id="IPR047801">
    <property type="entry name" value="Peptidase_C45"/>
</dbReference>
<dbReference type="PANTHER" id="PTHR34180:SF1">
    <property type="entry name" value="BETA-ALANYL-DOPAMINE_CARCININE HYDROLASE"/>
    <property type="match status" value="1"/>
</dbReference>
<protein>
    <submittedName>
        <fullName evidence="2">C45 family peptidase</fullName>
    </submittedName>
</protein>
<gene>
    <name evidence="2" type="ORF">L0635_02450</name>
</gene>
<dbReference type="Gene3D" id="3.60.60.10">
    <property type="entry name" value="Penicillin V Acylase, Chain A"/>
    <property type="match status" value="1"/>
</dbReference>